<accession>A0ABP3Y5R9</accession>
<name>A0ABP3Y5R9_9FLAO</name>
<sequence length="317" mass="37958">MKLKTLSITVIYTLVLFVGIGQDTLKIEKLIKWEETEFNFNKYLKPILIELKDKQPITGWVRVESKNRLSIRHYRNGIEDGYSATYIKKRGTYHLNETRLYTQGEIELSANFSSKKQHQDSNSYSWGLTSFKIWNPNPFDKKLICREIKNIEKNEVIEYKYYPETNKKLKVKYRTMDSVILMKKNIENLGMKYFPNILNERTDFFSFIRYDGYYFYNQCEDTNCLNGTSFVIKFYPNGSIRMKKMDKITKDYYDWESCSEYQISFSNPINTTANHFNLVGKEINSHRGYFIPTGLFMEVQEYGYGPYFRHYLYFKKE</sequence>
<dbReference type="RefSeq" id="WP_343788828.1">
    <property type="nucleotide sequence ID" value="NZ_BAAAFH010000022.1"/>
</dbReference>
<dbReference type="EMBL" id="BAAAFH010000022">
    <property type="protein sequence ID" value="GAA0876297.1"/>
    <property type="molecule type" value="Genomic_DNA"/>
</dbReference>
<evidence type="ECO:0000313" key="1">
    <source>
        <dbReference type="EMBL" id="GAA0876297.1"/>
    </source>
</evidence>
<protein>
    <submittedName>
        <fullName evidence="1">Uncharacterized protein</fullName>
    </submittedName>
</protein>
<comment type="caution">
    <text evidence="1">The sequence shown here is derived from an EMBL/GenBank/DDBJ whole genome shotgun (WGS) entry which is preliminary data.</text>
</comment>
<keyword evidence="2" id="KW-1185">Reference proteome</keyword>
<dbReference type="Proteomes" id="UP001501126">
    <property type="component" value="Unassembled WGS sequence"/>
</dbReference>
<proteinExistence type="predicted"/>
<gene>
    <name evidence="1" type="ORF">GCM10009118_27070</name>
</gene>
<reference evidence="2" key="1">
    <citation type="journal article" date="2019" name="Int. J. Syst. Evol. Microbiol.">
        <title>The Global Catalogue of Microorganisms (GCM) 10K type strain sequencing project: providing services to taxonomists for standard genome sequencing and annotation.</title>
        <authorList>
            <consortium name="The Broad Institute Genomics Platform"/>
            <consortium name="The Broad Institute Genome Sequencing Center for Infectious Disease"/>
            <person name="Wu L."/>
            <person name="Ma J."/>
        </authorList>
    </citation>
    <scope>NUCLEOTIDE SEQUENCE [LARGE SCALE GENOMIC DNA]</scope>
    <source>
        <strain evidence="2">JCM 16083</strain>
    </source>
</reference>
<evidence type="ECO:0000313" key="2">
    <source>
        <dbReference type="Proteomes" id="UP001501126"/>
    </source>
</evidence>
<organism evidence="1 2">
    <name type="scientific">Wandonia haliotis</name>
    <dbReference type="NCBI Taxonomy" id="574963"/>
    <lineage>
        <taxon>Bacteria</taxon>
        <taxon>Pseudomonadati</taxon>
        <taxon>Bacteroidota</taxon>
        <taxon>Flavobacteriia</taxon>
        <taxon>Flavobacteriales</taxon>
        <taxon>Crocinitomicaceae</taxon>
        <taxon>Wandonia</taxon>
    </lineage>
</organism>